<gene>
    <name evidence="2" type="ORF">MCMEM_1162</name>
</gene>
<dbReference type="RefSeq" id="WP_048205340.1">
    <property type="nucleotide sequence ID" value="NZ_CP009518.1"/>
</dbReference>
<proteinExistence type="predicted"/>
<evidence type="ECO:0008006" key="4">
    <source>
        <dbReference type="Google" id="ProtNLM"/>
    </source>
</evidence>
<feature type="transmembrane region" description="Helical" evidence="1">
    <location>
        <begin position="66"/>
        <end position="91"/>
    </location>
</feature>
<dbReference type="Proteomes" id="UP000033048">
    <property type="component" value="Chromosome"/>
</dbReference>
<evidence type="ECO:0000256" key="1">
    <source>
        <dbReference type="SAM" id="Phobius"/>
    </source>
</evidence>
<organism evidence="2 3">
    <name type="scientific">Methanococcoides methylutens MM1</name>
    <dbReference type="NCBI Taxonomy" id="1434104"/>
    <lineage>
        <taxon>Archaea</taxon>
        <taxon>Methanobacteriati</taxon>
        <taxon>Methanobacteriota</taxon>
        <taxon>Stenosarchaea group</taxon>
        <taxon>Methanomicrobia</taxon>
        <taxon>Methanosarcinales</taxon>
        <taxon>Methanosarcinaceae</taxon>
        <taxon>Methanococcoides</taxon>
    </lineage>
</organism>
<evidence type="ECO:0000313" key="2">
    <source>
        <dbReference type="EMBL" id="AKB85215.1"/>
    </source>
</evidence>
<dbReference type="EMBL" id="CP009518">
    <property type="protein sequence ID" value="AKB85215.1"/>
    <property type="molecule type" value="Genomic_DNA"/>
</dbReference>
<keyword evidence="1" id="KW-1133">Transmembrane helix</keyword>
<dbReference type="HOGENOM" id="CLU_1763860_0_0_2"/>
<dbReference type="OrthoDB" id="141580at2157"/>
<sequence length="129" mass="14785">MEPDVIRTLSNLSLFLQVVAFLMLLYAIKLKTESMEKHARGAALAVFTIVPTILFMFYSIGQGFQLASYGFVLMLHRFLGFIVIIFIILFVTNRWRFKKKVHMHIATGLWTLTLALGIFVYLVSFGYIA</sequence>
<keyword evidence="1" id="KW-0812">Transmembrane</keyword>
<name>A0A0E3X0E4_METMT</name>
<reference evidence="2 3" key="1">
    <citation type="submission" date="2014-07" db="EMBL/GenBank/DDBJ databases">
        <title>Methanogenic archaea and the global carbon cycle.</title>
        <authorList>
            <person name="Henriksen J.R."/>
            <person name="Luke J."/>
            <person name="Reinhart S."/>
            <person name="Benedict M.N."/>
            <person name="Youngblut N.D."/>
            <person name="Metcalf M.E."/>
            <person name="Whitaker R.J."/>
            <person name="Metcalf W.W."/>
        </authorList>
    </citation>
    <scope>NUCLEOTIDE SEQUENCE [LARGE SCALE GENOMIC DNA]</scope>
    <source>
        <strain evidence="2 3">MM1</strain>
    </source>
</reference>
<feature type="transmembrane region" description="Helical" evidence="1">
    <location>
        <begin position="103"/>
        <end position="128"/>
    </location>
</feature>
<protein>
    <recommendedName>
        <fullName evidence="4">Cytochrome b561 domain-containing protein</fullName>
    </recommendedName>
</protein>
<accession>A0A0E3X0E4</accession>
<feature type="transmembrane region" description="Helical" evidence="1">
    <location>
        <begin position="12"/>
        <end position="30"/>
    </location>
</feature>
<keyword evidence="1" id="KW-0472">Membrane</keyword>
<dbReference type="STRING" id="1434104.MCMEM_1162"/>
<dbReference type="GeneID" id="24893701"/>
<dbReference type="KEGG" id="mmet:MCMEM_1162"/>
<feature type="transmembrane region" description="Helical" evidence="1">
    <location>
        <begin position="42"/>
        <end position="60"/>
    </location>
</feature>
<dbReference type="AlphaFoldDB" id="A0A0E3X0E4"/>
<evidence type="ECO:0000313" key="3">
    <source>
        <dbReference type="Proteomes" id="UP000033048"/>
    </source>
</evidence>
<keyword evidence="3" id="KW-1185">Reference proteome</keyword>